<organism evidence="2 3">
    <name type="scientific">Eleutherodactylus coqui</name>
    <name type="common">Puerto Rican coqui</name>
    <dbReference type="NCBI Taxonomy" id="57060"/>
    <lineage>
        <taxon>Eukaryota</taxon>
        <taxon>Metazoa</taxon>
        <taxon>Chordata</taxon>
        <taxon>Craniata</taxon>
        <taxon>Vertebrata</taxon>
        <taxon>Euteleostomi</taxon>
        <taxon>Amphibia</taxon>
        <taxon>Batrachia</taxon>
        <taxon>Anura</taxon>
        <taxon>Neobatrachia</taxon>
        <taxon>Hyloidea</taxon>
        <taxon>Eleutherodactylidae</taxon>
        <taxon>Eleutherodactylinae</taxon>
        <taxon>Eleutherodactylus</taxon>
        <taxon>Eleutherodactylus</taxon>
    </lineage>
</organism>
<feature type="region of interest" description="Disordered" evidence="1">
    <location>
        <begin position="51"/>
        <end position="70"/>
    </location>
</feature>
<evidence type="ECO:0000313" key="2">
    <source>
        <dbReference type="EMBL" id="KAG9494223.1"/>
    </source>
</evidence>
<feature type="region of interest" description="Disordered" evidence="1">
    <location>
        <begin position="77"/>
        <end position="120"/>
    </location>
</feature>
<reference evidence="2" key="1">
    <citation type="thesis" date="2020" institute="ProQuest LLC" country="789 East Eisenhower Parkway, Ann Arbor, MI, USA">
        <title>Comparative Genomics and Chromosome Evolution.</title>
        <authorList>
            <person name="Mudd A.B."/>
        </authorList>
    </citation>
    <scope>NUCLEOTIDE SEQUENCE</scope>
    <source>
        <strain evidence="2">HN-11 Male</strain>
        <tissue evidence="2">Kidney and liver</tissue>
    </source>
</reference>
<keyword evidence="3" id="KW-1185">Reference proteome</keyword>
<protein>
    <submittedName>
        <fullName evidence="2">Uncharacterized protein</fullName>
    </submittedName>
</protein>
<feature type="compositionally biased region" description="Polar residues" evidence="1">
    <location>
        <begin position="77"/>
        <end position="87"/>
    </location>
</feature>
<comment type="caution">
    <text evidence="2">The sequence shown here is derived from an EMBL/GenBank/DDBJ whole genome shotgun (WGS) entry which is preliminary data.</text>
</comment>
<evidence type="ECO:0000313" key="3">
    <source>
        <dbReference type="Proteomes" id="UP000770717"/>
    </source>
</evidence>
<evidence type="ECO:0000256" key="1">
    <source>
        <dbReference type="SAM" id="MobiDB-lite"/>
    </source>
</evidence>
<dbReference type="PROSITE" id="PS50330">
    <property type="entry name" value="UIM"/>
    <property type="match status" value="2"/>
</dbReference>
<dbReference type="InterPro" id="IPR003903">
    <property type="entry name" value="UIM_dom"/>
</dbReference>
<dbReference type="EMBL" id="WNTK01000001">
    <property type="protein sequence ID" value="KAG9494223.1"/>
    <property type="molecule type" value="Genomic_DNA"/>
</dbReference>
<accession>A0A8J6KHN1</accession>
<dbReference type="OrthoDB" id="10257275at2759"/>
<proteinExistence type="predicted"/>
<dbReference type="Pfam" id="PF02809">
    <property type="entry name" value="UIM"/>
    <property type="match status" value="2"/>
</dbReference>
<sequence length="175" mass="19701">ASFVGHLSGILVGLLYIHGPLEKILKKAVPYFGDRPARRENYNYSGYARHDEYQSQGNGAPGTDDMNTGGLNEEEQLQQAIRESLNNPGHARHDEYQSQGNGAPGTDDMNTGELSEEEQLQQAIRMSLNNPACDAPQEELSLEELRRLRLNRFTRRPKPKTRSVLGKEFSKLDYL</sequence>
<dbReference type="SMART" id="SM00726">
    <property type="entry name" value="UIM"/>
    <property type="match status" value="2"/>
</dbReference>
<dbReference type="Proteomes" id="UP000770717">
    <property type="component" value="Unassembled WGS sequence"/>
</dbReference>
<gene>
    <name evidence="2" type="ORF">GDO78_001856</name>
</gene>
<feature type="non-terminal residue" evidence="2">
    <location>
        <position position="175"/>
    </location>
</feature>
<dbReference type="AlphaFoldDB" id="A0A8J6KHN1"/>
<name>A0A8J6KHN1_ELECQ</name>